<dbReference type="EMBL" id="CP045068">
    <property type="protein sequence ID" value="QFQ92695.1"/>
    <property type="molecule type" value="Genomic_DNA"/>
</dbReference>
<keyword evidence="1" id="KW-1133">Transmembrane helix</keyword>
<name>A0A5P8JTW3_9LACO</name>
<feature type="transmembrane region" description="Helical" evidence="1">
    <location>
        <begin position="6"/>
        <end position="24"/>
    </location>
</feature>
<reference evidence="2 3" key="1">
    <citation type="submission" date="2019-10" db="EMBL/GenBank/DDBJ databases">
        <title>Genome sequencing of Lactobacillus manihotivorans.</title>
        <authorList>
            <person name="Kim K."/>
        </authorList>
    </citation>
    <scope>NUCLEOTIDE SEQUENCE [LARGE SCALE GENOMIC DNA]</scope>
    <source>
        <strain evidence="2 3">LM010</strain>
    </source>
</reference>
<gene>
    <name evidence="2" type="ORF">LM010_15425</name>
</gene>
<evidence type="ECO:0000313" key="2">
    <source>
        <dbReference type="EMBL" id="QFQ92695.1"/>
    </source>
</evidence>
<dbReference type="AlphaFoldDB" id="A0A5P8JTW3"/>
<protein>
    <submittedName>
        <fullName evidence="2">Uncharacterized protein</fullName>
    </submittedName>
</protein>
<organism evidence="2 3">
    <name type="scientific">Lacticaseibacillus manihotivorans</name>
    <dbReference type="NCBI Taxonomy" id="88233"/>
    <lineage>
        <taxon>Bacteria</taxon>
        <taxon>Bacillati</taxon>
        <taxon>Bacillota</taxon>
        <taxon>Bacilli</taxon>
        <taxon>Lactobacillales</taxon>
        <taxon>Lactobacillaceae</taxon>
        <taxon>Lacticaseibacillus</taxon>
    </lineage>
</organism>
<keyword evidence="1" id="KW-0812">Transmembrane</keyword>
<dbReference type="RefSeq" id="WP_056964337.1">
    <property type="nucleotide sequence ID" value="NZ_CP045068.1"/>
</dbReference>
<sequence length="66" mass="7698">MSVNDLAHLVLNAPAFTFIAVFVWNRNKMSTLRKLVKDVIEVLSILDELISAVQHYWTKWTTKKPR</sequence>
<keyword evidence="1" id="KW-0472">Membrane</keyword>
<evidence type="ECO:0000313" key="3">
    <source>
        <dbReference type="Proteomes" id="UP000388452"/>
    </source>
</evidence>
<dbReference type="Proteomes" id="UP000388452">
    <property type="component" value="Chromosome"/>
</dbReference>
<accession>A0A5P8JTW3</accession>
<proteinExistence type="predicted"/>
<evidence type="ECO:0000256" key="1">
    <source>
        <dbReference type="SAM" id="Phobius"/>
    </source>
</evidence>